<proteinExistence type="predicted"/>
<dbReference type="AlphaFoldDB" id="A0A915AEC7"/>
<reference evidence="2" key="1">
    <citation type="submission" date="2022-11" db="UniProtKB">
        <authorList>
            <consortium name="WormBaseParasite"/>
        </authorList>
    </citation>
    <scope>IDENTIFICATION</scope>
</reference>
<accession>A0A915AEC7</accession>
<keyword evidence="1" id="KW-1185">Reference proteome</keyword>
<evidence type="ECO:0000313" key="2">
    <source>
        <dbReference type="WBParaSite" id="PgR006_g163_t01"/>
    </source>
</evidence>
<sequence length="359" mass="40709">VFESSIPCVNPLLIQHPSSIPDQYGEHFIYANIAPTLSISSQSFPLHYSTLRKTSPTKLFFPSLPINMSSQFHKPSASNLLPSSGQFASLSPSCPSSQQIRDEHFEVGSSRAPFQSYLRERSFYCGANDRRCYKYQSLMPTQPNGAPTRRFYSTSIPLQNQITTKHSRAHSLSTEIHPQLSLPPSAGIQEWLLASAGTYSLSVGTTCRLMLPYPKHPPLPSCAMLSTHNTAVKKECYQDSDAYFMHLDQQAPQHSWNEADCFHSSYNGCNDATWGNAYVFSNFLQPFYRKQCKYENNPSHYHMQRKRLTSKGPLMSYGYNNNAYRLEKIKEEPMESPPQYSNFADMDDPNLCLHIDANN</sequence>
<dbReference type="WBParaSite" id="PgR006_g163_t01">
    <property type="protein sequence ID" value="PgR006_g163_t01"/>
    <property type="gene ID" value="PgR006_g163"/>
</dbReference>
<evidence type="ECO:0000313" key="1">
    <source>
        <dbReference type="Proteomes" id="UP000887569"/>
    </source>
</evidence>
<dbReference type="Proteomes" id="UP000887569">
    <property type="component" value="Unplaced"/>
</dbReference>
<name>A0A915AEC7_PARUN</name>
<organism evidence="1 2">
    <name type="scientific">Parascaris univalens</name>
    <name type="common">Nematode worm</name>
    <dbReference type="NCBI Taxonomy" id="6257"/>
    <lineage>
        <taxon>Eukaryota</taxon>
        <taxon>Metazoa</taxon>
        <taxon>Ecdysozoa</taxon>
        <taxon>Nematoda</taxon>
        <taxon>Chromadorea</taxon>
        <taxon>Rhabditida</taxon>
        <taxon>Spirurina</taxon>
        <taxon>Ascaridomorpha</taxon>
        <taxon>Ascaridoidea</taxon>
        <taxon>Ascarididae</taxon>
        <taxon>Parascaris</taxon>
    </lineage>
</organism>
<protein>
    <submittedName>
        <fullName evidence="2">Uncharacterized protein</fullName>
    </submittedName>
</protein>